<gene>
    <name evidence="1" type="ORF">JKP88DRAFT_347162</name>
</gene>
<accession>A0A835YJS0</accession>
<keyword evidence="2" id="KW-1185">Reference proteome</keyword>
<dbReference type="EMBL" id="JAFCMP010000536">
    <property type="protein sequence ID" value="KAG5176594.1"/>
    <property type="molecule type" value="Genomic_DNA"/>
</dbReference>
<reference evidence="1" key="1">
    <citation type="submission" date="2021-02" db="EMBL/GenBank/DDBJ databases">
        <title>First Annotated Genome of the Yellow-green Alga Tribonema minus.</title>
        <authorList>
            <person name="Mahan K.M."/>
        </authorList>
    </citation>
    <scope>NUCLEOTIDE SEQUENCE</scope>
    <source>
        <strain evidence="1">UTEX B ZZ1240</strain>
    </source>
</reference>
<dbReference type="OrthoDB" id="10595190at2759"/>
<evidence type="ECO:0000313" key="1">
    <source>
        <dbReference type="EMBL" id="KAG5176594.1"/>
    </source>
</evidence>
<proteinExistence type="predicted"/>
<protein>
    <submittedName>
        <fullName evidence="1">Uncharacterized protein</fullName>
    </submittedName>
</protein>
<sequence>MAPLTTTPACAAAPVAVTMTQVCNKVLRALQLNDDLTHGHGAAAMVKFALQRAFPSPLVCDKVLRALQLNDDPMLDYGAAVMVKFASPLNAAAALTPSQYGGYLRAGEFEVLLENSRFGLSGPLRMAESGKRCVQRATVVGPPPALTKFEFDIQLSRTDVPEKGECWLIDTVTRHSV</sequence>
<comment type="caution">
    <text evidence="1">The sequence shown here is derived from an EMBL/GenBank/DDBJ whole genome shotgun (WGS) entry which is preliminary data.</text>
</comment>
<dbReference type="PANTHER" id="PTHR35716">
    <property type="entry name" value="OS05G0574700 PROTEIN-RELATED"/>
    <property type="match status" value="1"/>
</dbReference>
<dbReference type="Proteomes" id="UP000664859">
    <property type="component" value="Unassembled WGS sequence"/>
</dbReference>
<evidence type="ECO:0000313" key="2">
    <source>
        <dbReference type="Proteomes" id="UP000664859"/>
    </source>
</evidence>
<dbReference type="AlphaFoldDB" id="A0A835YJS0"/>
<organism evidence="1 2">
    <name type="scientific">Tribonema minus</name>
    <dbReference type="NCBI Taxonomy" id="303371"/>
    <lineage>
        <taxon>Eukaryota</taxon>
        <taxon>Sar</taxon>
        <taxon>Stramenopiles</taxon>
        <taxon>Ochrophyta</taxon>
        <taxon>PX clade</taxon>
        <taxon>Xanthophyceae</taxon>
        <taxon>Tribonematales</taxon>
        <taxon>Tribonemataceae</taxon>
        <taxon>Tribonema</taxon>
    </lineage>
</organism>
<name>A0A835YJS0_9STRA</name>